<organism evidence="1 2">
    <name type="scientific">Algoriphagus chordae</name>
    <dbReference type="NCBI Taxonomy" id="237019"/>
    <lineage>
        <taxon>Bacteria</taxon>
        <taxon>Pseudomonadati</taxon>
        <taxon>Bacteroidota</taxon>
        <taxon>Cytophagia</taxon>
        <taxon>Cytophagales</taxon>
        <taxon>Cyclobacteriaceae</taxon>
        <taxon>Algoriphagus</taxon>
    </lineage>
</organism>
<protein>
    <recommendedName>
        <fullName evidence="3">HTH-type transcriptional regulator/antitoxin HigA</fullName>
    </recommendedName>
</protein>
<comment type="caution">
    <text evidence="1">The sequence shown here is derived from an EMBL/GenBank/DDBJ whole genome shotgun (WGS) entry which is preliminary data.</text>
</comment>
<sequence>MNFHVYGMKWNKVINNDQEYEASLKKLSPIFDADHESPKGKEAEHLVNLITEYEKTPFPIPEIEVKKHTSNNSI</sequence>
<dbReference type="Proteomes" id="UP000248882">
    <property type="component" value="Unassembled WGS sequence"/>
</dbReference>
<evidence type="ECO:0000313" key="1">
    <source>
        <dbReference type="EMBL" id="PZX54000.1"/>
    </source>
</evidence>
<dbReference type="EMBL" id="QKZT01000005">
    <property type="protein sequence ID" value="PZX54000.1"/>
    <property type="molecule type" value="Genomic_DNA"/>
</dbReference>
<evidence type="ECO:0000313" key="2">
    <source>
        <dbReference type="Proteomes" id="UP000248882"/>
    </source>
</evidence>
<name>A0A2W7R6P3_9BACT</name>
<proteinExistence type="predicted"/>
<reference evidence="1 2" key="1">
    <citation type="submission" date="2018-06" db="EMBL/GenBank/DDBJ databases">
        <title>Genomic Encyclopedia of Archaeal and Bacterial Type Strains, Phase II (KMG-II): from individual species to whole genera.</title>
        <authorList>
            <person name="Goeker M."/>
        </authorList>
    </citation>
    <scope>NUCLEOTIDE SEQUENCE [LARGE SCALE GENOMIC DNA]</scope>
    <source>
        <strain evidence="1 2">DSM 19830</strain>
    </source>
</reference>
<gene>
    <name evidence="1" type="ORF">LV85_01338</name>
</gene>
<keyword evidence="2" id="KW-1185">Reference proteome</keyword>
<accession>A0A2W7R6P3</accession>
<evidence type="ECO:0008006" key="3">
    <source>
        <dbReference type="Google" id="ProtNLM"/>
    </source>
</evidence>
<dbReference type="AlphaFoldDB" id="A0A2W7R6P3"/>